<dbReference type="InterPro" id="IPR051465">
    <property type="entry name" value="Cell_Envelope_Struct_Comp"/>
</dbReference>
<evidence type="ECO:0000256" key="1">
    <source>
        <dbReference type="ARBA" id="ARBA00008769"/>
    </source>
</evidence>
<keyword evidence="3" id="KW-0175">Coiled coil</keyword>
<feature type="domain" description="SLH" evidence="4">
    <location>
        <begin position="71"/>
        <end position="135"/>
    </location>
</feature>
<dbReference type="Pfam" id="PF00395">
    <property type="entry name" value="SLH"/>
    <property type="match status" value="1"/>
</dbReference>
<feature type="signal peptide" evidence="2">
    <location>
        <begin position="1"/>
        <end position="28"/>
    </location>
</feature>
<evidence type="ECO:0000313" key="5">
    <source>
        <dbReference type="EMBL" id="MFB2896690.1"/>
    </source>
</evidence>
<organism evidence="5 6">
    <name type="scientific">Floridaenema flaviceps BLCC-F50</name>
    <dbReference type="NCBI Taxonomy" id="3153642"/>
    <lineage>
        <taxon>Bacteria</taxon>
        <taxon>Bacillati</taxon>
        <taxon>Cyanobacteriota</taxon>
        <taxon>Cyanophyceae</taxon>
        <taxon>Oscillatoriophycideae</taxon>
        <taxon>Aerosakkonematales</taxon>
        <taxon>Aerosakkonemataceae</taxon>
        <taxon>Floridanema</taxon>
        <taxon>Floridanema flaviceps</taxon>
    </lineage>
</organism>
<reference evidence="5 6" key="1">
    <citation type="submission" date="2024-09" db="EMBL/GenBank/DDBJ databases">
        <title>Floridaenema gen nov. (Aerosakkonemataceae, Aerosakkonematales ord. nov., Cyanobacteria) from benthic tropical and subtropical fresh waters, with the description of four new species.</title>
        <authorList>
            <person name="Moretto J.A."/>
            <person name="Berthold D.E."/>
            <person name="Lefler F.W."/>
            <person name="Huang I.-S."/>
            <person name="Laughinghouse H. IV."/>
        </authorList>
    </citation>
    <scope>NUCLEOTIDE SEQUENCE [LARGE SCALE GENOMIC DNA]</scope>
    <source>
        <strain evidence="5 6">BLCC-F50</strain>
    </source>
</reference>
<accession>A0ABV4XYV3</accession>
<keyword evidence="2" id="KW-0732">Signal</keyword>
<evidence type="ECO:0000256" key="2">
    <source>
        <dbReference type="RuleBase" id="RU363072"/>
    </source>
</evidence>
<comment type="caution">
    <text evidence="5">The sequence shown here is derived from an EMBL/GenBank/DDBJ whole genome shotgun (WGS) entry which is preliminary data.</text>
</comment>
<evidence type="ECO:0000259" key="4">
    <source>
        <dbReference type="PROSITE" id="PS51272"/>
    </source>
</evidence>
<keyword evidence="6" id="KW-1185">Reference proteome</keyword>
<evidence type="ECO:0000256" key="3">
    <source>
        <dbReference type="SAM" id="Coils"/>
    </source>
</evidence>
<proteinExistence type="inferred from homology"/>
<dbReference type="PANTHER" id="PTHR43308:SF1">
    <property type="entry name" value="OUTER MEMBRANE PROTEIN ALPHA"/>
    <property type="match status" value="1"/>
</dbReference>
<dbReference type="PROSITE" id="PS51272">
    <property type="entry name" value="SLH"/>
    <property type="match status" value="1"/>
</dbReference>
<dbReference type="NCBIfam" id="NF033921">
    <property type="entry name" value="por_somb"/>
    <property type="match status" value="1"/>
</dbReference>
<gene>
    <name evidence="5" type="ORF">ACE1CI_27580</name>
</gene>
<dbReference type="InterPro" id="IPR047684">
    <property type="entry name" value="Por_som-like"/>
</dbReference>
<dbReference type="PANTHER" id="PTHR43308">
    <property type="entry name" value="OUTER MEMBRANE PROTEIN ALPHA-RELATED"/>
    <property type="match status" value="1"/>
</dbReference>
<dbReference type="Pfam" id="PF04966">
    <property type="entry name" value="OprB"/>
    <property type="match status" value="1"/>
</dbReference>
<dbReference type="InterPro" id="IPR038673">
    <property type="entry name" value="OprB_sf"/>
</dbReference>
<comment type="similarity">
    <text evidence="1 2">Belongs to the OprB family.</text>
</comment>
<name>A0ABV4XYV3_9CYAN</name>
<dbReference type="RefSeq" id="WP_413266311.1">
    <property type="nucleotide sequence ID" value="NZ_JBHFNR010000209.1"/>
</dbReference>
<dbReference type="EMBL" id="JBHFNR010000209">
    <property type="protein sequence ID" value="MFB2896690.1"/>
    <property type="molecule type" value="Genomic_DNA"/>
</dbReference>
<evidence type="ECO:0000313" key="6">
    <source>
        <dbReference type="Proteomes" id="UP001576784"/>
    </source>
</evidence>
<dbReference type="InterPro" id="IPR001119">
    <property type="entry name" value="SLH_dom"/>
</dbReference>
<dbReference type="InterPro" id="IPR007049">
    <property type="entry name" value="Carb-sel_porin_OprB"/>
</dbReference>
<feature type="coiled-coil region" evidence="3">
    <location>
        <begin position="144"/>
        <end position="178"/>
    </location>
</feature>
<protein>
    <submittedName>
        <fullName evidence="5">Iron uptake porin</fullName>
    </submittedName>
</protein>
<sequence length="570" mass="61810">MLKILCNKAFMGSAVLSASFALCTGAIATTPPTTPENSDSESNISQTTLEQINQYTNENPSEENSLEQVTSVSQLRDVQPTDWAFQALQSLVERYGCIEGYPDRTYRGNRAMTRYEFAAGLNSCLDRIQELIATLPQGVSREDLDRLRRLQEEFAVEIANLRGRVDNLEARITKVEAQQFSTTTKLEGEVLFATAAIFTGDDAFGNKVERVPILGYRARLNFVTSFTGKDTLLTRLQAGNLTPFSSVTDTPEGDLFYSGLPFEQGLDNSVALDELSYKFTIGNSTEVIISANAAGSDNFVDTLNPYFDGDGATGGLTNFSTRPPIYYLAEGTGIGIRQKFGESVELSLGFNADSGTAFLPGKDEGLFNGAYGALAQLTFKPSERFKFGITYANAYNVDLITGSRVANLRSYLAAFQPFVGNNNLPVSTNAYGAGFSWQLSPGFVIGGWGGYINTRTLSTLDGQLNRGSLDIYYGAITLAFPDLLKPGSLGGIIVGVEPIADASPRLSTDLFRAGLGGDDDDVSFHVEAFYQFQLTDNISITPGVIWLTAPDHNSNNSDIVIGTIRTTFTF</sequence>
<feature type="chain" id="PRO_5045012087" evidence="2">
    <location>
        <begin position="29"/>
        <end position="570"/>
    </location>
</feature>
<dbReference type="Proteomes" id="UP001576784">
    <property type="component" value="Unassembled WGS sequence"/>
</dbReference>
<dbReference type="Gene3D" id="2.40.160.180">
    <property type="entry name" value="Carbohydrate-selective porin OprB"/>
    <property type="match status" value="1"/>
</dbReference>
<dbReference type="SUPFAM" id="SSF56935">
    <property type="entry name" value="Porins"/>
    <property type="match status" value="1"/>
</dbReference>